<protein>
    <submittedName>
        <fullName evidence="1">Obg-like ATPase 1</fullName>
    </submittedName>
</protein>
<dbReference type="InterPro" id="IPR027417">
    <property type="entry name" value="P-loop_NTPase"/>
</dbReference>
<evidence type="ECO:0000313" key="1">
    <source>
        <dbReference type="EMBL" id="TNN04769.1"/>
    </source>
</evidence>
<reference evidence="1 2" key="1">
    <citation type="submission" date="2019-03" db="EMBL/GenBank/DDBJ databases">
        <title>An improved genome assembly of the fluke Schistosoma japonicum.</title>
        <authorList>
            <person name="Hu W."/>
            <person name="Luo F."/>
            <person name="Yin M."/>
            <person name="Mo X."/>
            <person name="Sun C."/>
            <person name="Wu Q."/>
            <person name="Zhu B."/>
            <person name="Xiang M."/>
            <person name="Wang J."/>
            <person name="Wang Y."/>
            <person name="Zhang T."/>
            <person name="Xu B."/>
            <person name="Zheng H."/>
            <person name="Feng Z."/>
        </authorList>
    </citation>
    <scope>NUCLEOTIDE SEQUENCE [LARGE SCALE GENOMIC DNA]</scope>
    <source>
        <strain evidence="1">HuSjv2</strain>
        <tissue evidence="1">Worms</tissue>
    </source>
</reference>
<dbReference type="PANTHER" id="PTHR23305">
    <property type="entry name" value="OBG GTPASE FAMILY"/>
    <property type="match status" value="1"/>
</dbReference>
<dbReference type="InterPro" id="IPR012675">
    <property type="entry name" value="Beta-grasp_dom_sf"/>
</dbReference>
<dbReference type="AlphaFoldDB" id="A0A4Z2CKJ8"/>
<sequence length="102" mass="11788">LPKIKEWVDEHDSGATIIPFSADLEQKLSEMSPEEAKVYMKENEFTSMLPKIIRVVIKHCNYNISSLVGKMKLKHGLYRKDQKPPQAAGRVAYRYGKRFYNG</sequence>
<dbReference type="EMBL" id="SKCS01000952">
    <property type="protein sequence ID" value="TNN04769.1"/>
    <property type="molecule type" value="Genomic_DNA"/>
</dbReference>
<dbReference type="GO" id="GO:0016887">
    <property type="term" value="F:ATP hydrolysis activity"/>
    <property type="evidence" value="ECO:0007669"/>
    <property type="project" value="TreeGrafter"/>
</dbReference>
<name>A0A4Z2CKJ8_SCHJA</name>
<dbReference type="Gene3D" id="3.10.20.30">
    <property type="match status" value="1"/>
</dbReference>
<accession>A0A4Z2CKJ8</accession>
<organism evidence="1 2">
    <name type="scientific">Schistosoma japonicum</name>
    <name type="common">Blood fluke</name>
    <dbReference type="NCBI Taxonomy" id="6182"/>
    <lineage>
        <taxon>Eukaryota</taxon>
        <taxon>Metazoa</taxon>
        <taxon>Spiralia</taxon>
        <taxon>Lophotrochozoa</taxon>
        <taxon>Platyhelminthes</taxon>
        <taxon>Trematoda</taxon>
        <taxon>Digenea</taxon>
        <taxon>Strigeidida</taxon>
        <taxon>Schistosomatoidea</taxon>
        <taxon>Schistosomatidae</taxon>
        <taxon>Schistosoma</taxon>
    </lineage>
</organism>
<dbReference type="PANTHER" id="PTHR23305:SF11">
    <property type="entry name" value="OBG-LIKE ATPASE 1"/>
    <property type="match status" value="1"/>
</dbReference>
<evidence type="ECO:0000313" key="2">
    <source>
        <dbReference type="Proteomes" id="UP000311919"/>
    </source>
</evidence>
<dbReference type="STRING" id="6182.A0A4Z2CKJ8"/>
<dbReference type="Gene3D" id="3.40.50.300">
    <property type="entry name" value="P-loop containing nucleotide triphosphate hydrolases"/>
    <property type="match status" value="1"/>
</dbReference>
<proteinExistence type="predicted"/>
<dbReference type="Proteomes" id="UP000311919">
    <property type="component" value="Unassembled WGS sequence"/>
</dbReference>
<keyword evidence="2" id="KW-1185">Reference proteome</keyword>
<dbReference type="GO" id="GO:0005737">
    <property type="term" value="C:cytoplasm"/>
    <property type="evidence" value="ECO:0007669"/>
    <property type="project" value="TreeGrafter"/>
</dbReference>
<gene>
    <name evidence="1" type="ORF">EWB00_011359</name>
</gene>
<dbReference type="OrthoDB" id="424823at2759"/>
<comment type="caution">
    <text evidence="1">The sequence shown here is derived from an EMBL/GenBank/DDBJ whole genome shotgun (WGS) entry which is preliminary data.</text>
</comment>
<feature type="non-terminal residue" evidence="1">
    <location>
        <position position="1"/>
    </location>
</feature>